<dbReference type="PANTHER" id="PTHR30146">
    <property type="entry name" value="LACI-RELATED TRANSCRIPTIONAL REPRESSOR"/>
    <property type="match status" value="1"/>
</dbReference>
<evidence type="ECO:0000259" key="5">
    <source>
        <dbReference type="Pfam" id="PF13377"/>
    </source>
</evidence>
<feature type="domain" description="Transcriptional regulator LacI/GalR-like sensor" evidence="5">
    <location>
        <begin position="78"/>
        <end position="239"/>
    </location>
</feature>
<proteinExistence type="predicted"/>
<dbReference type="SUPFAM" id="SSF53822">
    <property type="entry name" value="Periplasmic binding protein-like I"/>
    <property type="match status" value="1"/>
</dbReference>
<dbReference type="RefSeq" id="WP_380865718.1">
    <property type="nucleotide sequence ID" value="NZ_JBHSKM010000051.1"/>
</dbReference>
<keyword evidence="2" id="KW-0805">Transcription regulation</keyword>
<dbReference type="Gene3D" id="3.40.50.2300">
    <property type="match status" value="2"/>
</dbReference>
<keyword evidence="4" id="KW-0804">Transcription</keyword>
<evidence type="ECO:0000256" key="2">
    <source>
        <dbReference type="ARBA" id="ARBA00023015"/>
    </source>
</evidence>
<evidence type="ECO:0000313" key="7">
    <source>
        <dbReference type="Proteomes" id="UP001596263"/>
    </source>
</evidence>
<keyword evidence="1" id="KW-0678">Repressor</keyword>
<evidence type="ECO:0000256" key="4">
    <source>
        <dbReference type="ARBA" id="ARBA00023163"/>
    </source>
</evidence>
<comment type="caution">
    <text evidence="6">The sequence shown here is derived from an EMBL/GenBank/DDBJ whole genome shotgun (WGS) entry which is preliminary data.</text>
</comment>
<name>A0ABW0CXG8_STRCD</name>
<dbReference type="InterPro" id="IPR046335">
    <property type="entry name" value="LacI/GalR-like_sensor"/>
</dbReference>
<accession>A0ABW0CXG8</accession>
<dbReference type="Pfam" id="PF13377">
    <property type="entry name" value="Peripla_BP_3"/>
    <property type="match status" value="1"/>
</dbReference>
<dbReference type="PANTHER" id="PTHR30146:SF148">
    <property type="entry name" value="HTH-TYPE TRANSCRIPTIONAL REPRESSOR PURR-RELATED"/>
    <property type="match status" value="1"/>
</dbReference>
<dbReference type="CDD" id="cd06267">
    <property type="entry name" value="PBP1_LacI_sugar_binding-like"/>
    <property type="match status" value="1"/>
</dbReference>
<keyword evidence="3" id="KW-0238">DNA-binding</keyword>
<gene>
    <name evidence="6" type="ORF">ACFPQ9_43295</name>
</gene>
<organism evidence="6 7">
    <name type="scientific">Streptomyces coerulescens</name>
    <dbReference type="NCBI Taxonomy" id="29304"/>
    <lineage>
        <taxon>Bacteria</taxon>
        <taxon>Bacillati</taxon>
        <taxon>Actinomycetota</taxon>
        <taxon>Actinomycetes</taxon>
        <taxon>Kitasatosporales</taxon>
        <taxon>Streptomycetaceae</taxon>
        <taxon>Streptomyces</taxon>
    </lineage>
</organism>
<evidence type="ECO:0000313" key="6">
    <source>
        <dbReference type="EMBL" id="MFC5220655.1"/>
    </source>
</evidence>
<reference evidence="7" key="1">
    <citation type="journal article" date="2019" name="Int. J. Syst. Evol. Microbiol.">
        <title>The Global Catalogue of Microorganisms (GCM) 10K type strain sequencing project: providing services to taxonomists for standard genome sequencing and annotation.</title>
        <authorList>
            <consortium name="The Broad Institute Genomics Platform"/>
            <consortium name="The Broad Institute Genome Sequencing Center for Infectious Disease"/>
            <person name="Wu L."/>
            <person name="Ma J."/>
        </authorList>
    </citation>
    <scope>NUCLEOTIDE SEQUENCE [LARGE SCALE GENOMIC DNA]</scope>
    <source>
        <strain evidence="7">KCTC 42586</strain>
    </source>
</reference>
<evidence type="ECO:0000256" key="1">
    <source>
        <dbReference type="ARBA" id="ARBA00022491"/>
    </source>
</evidence>
<keyword evidence="7" id="KW-1185">Reference proteome</keyword>
<dbReference type="InterPro" id="IPR028082">
    <property type="entry name" value="Peripla_BP_I"/>
</dbReference>
<evidence type="ECO:0000256" key="3">
    <source>
        <dbReference type="ARBA" id="ARBA00023125"/>
    </source>
</evidence>
<protein>
    <submittedName>
        <fullName evidence="6">Substrate-binding domain-containing protein</fullName>
    </submittedName>
</protein>
<sequence length="239" mass="24951">MVLLGDAGASSPPVEAFLSEAIQRRVDGVVAAAVNVPDEKLQPLTDANIPVVTIGTPRHGTFTDVVSANDERIAADAVAYLAERGHRRIATITGPTETAPGSTRLVGYRNALGAAGLPYAPALECLGDWTRDSGAKAMARLLDAEEPPTAVFCANDMMAIGALHTLRARGIDVPSDIALVGVDDIESAALVQPALTTIAIPAQEIGRVAGEQLLTRLDGDRGPGRHTLVQHCLVIREST</sequence>
<dbReference type="Proteomes" id="UP001596263">
    <property type="component" value="Unassembled WGS sequence"/>
</dbReference>
<dbReference type="EMBL" id="JBHSKM010000051">
    <property type="protein sequence ID" value="MFC5220655.1"/>
    <property type="molecule type" value="Genomic_DNA"/>
</dbReference>